<feature type="transmembrane region" description="Helical" evidence="1">
    <location>
        <begin position="121"/>
        <end position="141"/>
    </location>
</feature>
<keyword evidence="3" id="KW-1185">Reference proteome</keyword>
<keyword evidence="1" id="KW-0812">Transmembrane</keyword>
<organism evidence="2 3">
    <name type="scientific">Habropoda laboriosa</name>
    <dbReference type="NCBI Taxonomy" id="597456"/>
    <lineage>
        <taxon>Eukaryota</taxon>
        <taxon>Metazoa</taxon>
        <taxon>Ecdysozoa</taxon>
        <taxon>Arthropoda</taxon>
        <taxon>Hexapoda</taxon>
        <taxon>Insecta</taxon>
        <taxon>Pterygota</taxon>
        <taxon>Neoptera</taxon>
        <taxon>Endopterygota</taxon>
        <taxon>Hymenoptera</taxon>
        <taxon>Apocrita</taxon>
        <taxon>Aculeata</taxon>
        <taxon>Apoidea</taxon>
        <taxon>Anthophila</taxon>
        <taxon>Apidae</taxon>
        <taxon>Habropoda</taxon>
    </lineage>
</organism>
<evidence type="ECO:0000256" key="1">
    <source>
        <dbReference type="SAM" id="Phobius"/>
    </source>
</evidence>
<name>A0A0L7RDK5_9HYME</name>
<reference evidence="2 3" key="1">
    <citation type="submission" date="2015-07" db="EMBL/GenBank/DDBJ databases">
        <title>The genome of Habropoda laboriosa.</title>
        <authorList>
            <person name="Pan H."/>
            <person name="Kapheim K."/>
        </authorList>
    </citation>
    <scope>NUCLEOTIDE SEQUENCE [LARGE SCALE GENOMIC DNA]</scope>
    <source>
        <strain evidence="2">0110345459</strain>
    </source>
</reference>
<protein>
    <submittedName>
        <fullName evidence="2">Uncharacterized protein</fullName>
    </submittedName>
</protein>
<feature type="transmembrane region" description="Helical" evidence="1">
    <location>
        <begin position="204"/>
        <end position="226"/>
    </location>
</feature>
<proteinExistence type="predicted"/>
<dbReference type="EMBL" id="KQ414613">
    <property type="protein sequence ID" value="KOC68933.1"/>
    <property type="molecule type" value="Genomic_DNA"/>
</dbReference>
<dbReference type="Proteomes" id="UP000053825">
    <property type="component" value="Unassembled WGS sequence"/>
</dbReference>
<evidence type="ECO:0000313" key="3">
    <source>
        <dbReference type="Proteomes" id="UP000053825"/>
    </source>
</evidence>
<gene>
    <name evidence="2" type="ORF">WH47_09490</name>
</gene>
<accession>A0A0L7RDK5</accession>
<dbReference type="OrthoDB" id="8186944at2759"/>
<dbReference type="AlphaFoldDB" id="A0A0L7RDK5"/>
<keyword evidence="1" id="KW-1133">Transmembrane helix</keyword>
<sequence length="238" mass="27308">MNEEQAERILSVLYISSAILSVTSLTCLVTVWQYWAWSLDVCISIDCGCILYGINTFSTFMGGDVKLCHFGVYGLIPAILIGLCFGGYHGYRCCIDRNLEEPVRIYEDVRRPKRRTPYKQWIPGVFLTILLCCLSLAHAVVTTDGYYKTCEQYRKRLIQVLGSAGREAEVLHDRLSCGAIFDFMDYLQSDVSNWKHGKEIDTGFALRLAIISTWFNFLTWTFAFLLNVIMARKRFCCY</sequence>
<evidence type="ECO:0000313" key="2">
    <source>
        <dbReference type="EMBL" id="KOC68933.1"/>
    </source>
</evidence>
<keyword evidence="1" id="KW-0472">Membrane</keyword>
<feature type="transmembrane region" description="Helical" evidence="1">
    <location>
        <begin position="70"/>
        <end position="88"/>
    </location>
</feature>
<feature type="transmembrane region" description="Helical" evidence="1">
    <location>
        <begin position="12"/>
        <end position="35"/>
    </location>
</feature>